<dbReference type="EMBL" id="NGKC01000010">
    <property type="protein sequence ID" value="RSU10858.1"/>
    <property type="molecule type" value="Genomic_DNA"/>
</dbReference>
<proteinExistence type="predicted"/>
<dbReference type="AlphaFoldDB" id="A0A430AS19"/>
<dbReference type="PROSITE" id="PS01124">
    <property type="entry name" value="HTH_ARAC_FAMILY_2"/>
    <property type="match status" value="1"/>
</dbReference>
<dbReference type="OrthoDB" id="9801123at2"/>
<keyword evidence="1" id="KW-0805">Transcription regulation</keyword>
<comment type="caution">
    <text evidence="5">The sequence shown here is derived from an EMBL/GenBank/DDBJ whole genome shotgun (WGS) entry which is preliminary data.</text>
</comment>
<dbReference type="SUPFAM" id="SSF46689">
    <property type="entry name" value="Homeodomain-like"/>
    <property type="match status" value="2"/>
</dbReference>
<dbReference type="Pfam" id="PF12833">
    <property type="entry name" value="HTH_18"/>
    <property type="match status" value="1"/>
</dbReference>
<dbReference type="Gene3D" id="3.20.80.10">
    <property type="entry name" value="Regulatory factor, effector binding domain"/>
    <property type="match status" value="1"/>
</dbReference>
<dbReference type="GO" id="GO:0043565">
    <property type="term" value="F:sequence-specific DNA binding"/>
    <property type="evidence" value="ECO:0007669"/>
    <property type="project" value="InterPro"/>
</dbReference>
<keyword evidence="6" id="KW-1185">Reference proteome</keyword>
<evidence type="ECO:0000256" key="1">
    <source>
        <dbReference type="ARBA" id="ARBA00023015"/>
    </source>
</evidence>
<keyword evidence="3" id="KW-0804">Transcription</keyword>
<keyword evidence="2" id="KW-0238">DNA-binding</keyword>
<dbReference type="PANTHER" id="PTHR47504">
    <property type="entry name" value="RIGHT ORIGIN-BINDING PROTEIN"/>
    <property type="match status" value="1"/>
</dbReference>
<dbReference type="GO" id="GO:0003700">
    <property type="term" value="F:DNA-binding transcription factor activity"/>
    <property type="evidence" value="ECO:0007669"/>
    <property type="project" value="InterPro"/>
</dbReference>
<dbReference type="InterPro" id="IPR018060">
    <property type="entry name" value="HTH_AraC"/>
</dbReference>
<dbReference type="InterPro" id="IPR029442">
    <property type="entry name" value="GyrI-like"/>
</dbReference>
<dbReference type="SMART" id="SM00342">
    <property type="entry name" value="HTH_ARAC"/>
    <property type="match status" value="1"/>
</dbReference>
<evidence type="ECO:0000313" key="5">
    <source>
        <dbReference type="EMBL" id="RSU10858.1"/>
    </source>
</evidence>
<evidence type="ECO:0000256" key="3">
    <source>
        <dbReference type="ARBA" id="ARBA00023163"/>
    </source>
</evidence>
<dbReference type="PANTHER" id="PTHR47504:SF5">
    <property type="entry name" value="RIGHT ORIGIN-BINDING PROTEIN"/>
    <property type="match status" value="1"/>
</dbReference>
<dbReference type="InterPro" id="IPR050959">
    <property type="entry name" value="MarA-like"/>
</dbReference>
<name>A0A430AS19_9ENTE</name>
<dbReference type="InterPro" id="IPR009057">
    <property type="entry name" value="Homeodomain-like_sf"/>
</dbReference>
<dbReference type="SUPFAM" id="SSF55136">
    <property type="entry name" value="Probable bacterial effector-binding domain"/>
    <property type="match status" value="1"/>
</dbReference>
<dbReference type="InterPro" id="IPR011256">
    <property type="entry name" value="Reg_factor_effector_dom_sf"/>
</dbReference>
<feature type="domain" description="HTH araC/xylS-type" evidence="4">
    <location>
        <begin position="6"/>
        <end position="103"/>
    </location>
</feature>
<accession>A0A430AS19</accession>
<dbReference type="RefSeq" id="WP_126814008.1">
    <property type="nucleotide sequence ID" value="NZ_NGKC01000010.1"/>
</dbReference>
<dbReference type="InterPro" id="IPR010499">
    <property type="entry name" value="AraC_E-bd"/>
</dbReference>
<dbReference type="Proteomes" id="UP000286773">
    <property type="component" value="Unassembled WGS sequence"/>
</dbReference>
<sequence length="289" mass="33907">MLAEFNQVIDYIEDHLQDNISAKTIETITGTSDYHFRRMFSFLTGMPLNEYIRNRRLSMANQDLLLGEKVIDVAFKYRYQSADGFSKAFQDWSGFRPSDISKNKKQKFFPKLEFSFRIQGGISMEFHIEEKEPFRLIGVAKRVSMQFEGQNSDIIQLAQSISDEQKKEMHKLGNLYPHQVINASYNFDEQRFDEKSSLDHLIGFLSTKESSRPDLTQISVDRHLWAIFPVTGEFPSELQKTWARIFSEWLPASRYELVEAPEISFTKYDDDSTIKYSEIWIAVREKMVR</sequence>
<protein>
    <submittedName>
        <fullName evidence="5">GyrI-like domain-containing protein</fullName>
    </submittedName>
</protein>
<evidence type="ECO:0000259" key="4">
    <source>
        <dbReference type="PROSITE" id="PS01124"/>
    </source>
</evidence>
<dbReference type="Pfam" id="PF06445">
    <property type="entry name" value="GyrI-like"/>
    <property type="match status" value="1"/>
</dbReference>
<dbReference type="Gene3D" id="1.10.10.60">
    <property type="entry name" value="Homeodomain-like"/>
    <property type="match status" value="2"/>
</dbReference>
<gene>
    <name evidence="5" type="ORF">CBF27_09185</name>
</gene>
<evidence type="ECO:0000313" key="6">
    <source>
        <dbReference type="Proteomes" id="UP000286773"/>
    </source>
</evidence>
<reference evidence="5 6" key="1">
    <citation type="submission" date="2017-05" db="EMBL/GenBank/DDBJ databases">
        <title>Vagococcus spp. assemblies.</title>
        <authorList>
            <person name="Gulvik C.A."/>
        </authorList>
    </citation>
    <scope>NUCLEOTIDE SEQUENCE [LARGE SCALE GENOMIC DNA]</scope>
    <source>
        <strain evidence="5 6">LMG 24798</strain>
    </source>
</reference>
<organism evidence="5 6">
    <name type="scientific">Vagococcus acidifermentans</name>
    <dbReference type="NCBI Taxonomy" id="564710"/>
    <lineage>
        <taxon>Bacteria</taxon>
        <taxon>Bacillati</taxon>
        <taxon>Bacillota</taxon>
        <taxon>Bacilli</taxon>
        <taxon>Lactobacillales</taxon>
        <taxon>Enterococcaceae</taxon>
        <taxon>Vagococcus</taxon>
    </lineage>
</organism>
<dbReference type="SMART" id="SM00871">
    <property type="entry name" value="AraC_E_bind"/>
    <property type="match status" value="1"/>
</dbReference>
<evidence type="ECO:0000256" key="2">
    <source>
        <dbReference type="ARBA" id="ARBA00023125"/>
    </source>
</evidence>